<keyword evidence="8" id="KW-1185">Reference proteome</keyword>
<keyword evidence="2" id="KW-1003">Cell membrane</keyword>
<feature type="transmembrane region" description="Helical" evidence="6">
    <location>
        <begin position="59"/>
        <end position="91"/>
    </location>
</feature>
<keyword evidence="4 6" id="KW-1133">Transmembrane helix</keyword>
<comment type="caution">
    <text evidence="7">The sequence shown here is derived from an EMBL/GenBank/DDBJ whole genome shotgun (WGS) entry which is preliminary data.</text>
</comment>
<dbReference type="InterPro" id="IPR010343">
    <property type="entry name" value="ArAE_1"/>
</dbReference>
<organism evidence="7 8">
    <name type="scientific">Thalassorhabdus alkalitolerans</name>
    <dbReference type="NCBI Taxonomy" id="2282697"/>
    <lineage>
        <taxon>Bacteria</taxon>
        <taxon>Bacillati</taxon>
        <taxon>Bacillota</taxon>
        <taxon>Bacilli</taxon>
        <taxon>Bacillales</taxon>
        <taxon>Bacillaceae</taxon>
        <taxon>Thalassorhabdus</taxon>
    </lineage>
</organism>
<dbReference type="Proteomes" id="UP001596142">
    <property type="component" value="Unassembled WGS sequence"/>
</dbReference>
<evidence type="ECO:0000256" key="5">
    <source>
        <dbReference type="ARBA" id="ARBA00023136"/>
    </source>
</evidence>
<keyword evidence="5 6" id="KW-0472">Membrane</keyword>
<evidence type="ECO:0000256" key="2">
    <source>
        <dbReference type="ARBA" id="ARBA00022475"/>
    </source>
</evidence>
<reference evidence="8" key="1">
    <citation type="journal article" date="2019" name="Int. J. Syst. Evol. Microbiol.">
        <title>The Global Catalogue of Microorganisms (GCM) 10K type strain sequencing project: providing services to taxonomists for standard genome sequencing and annotation.</title>
        <authorList>
            <consortium name="The Broad Institute Genomics Platform"/>
            <consortium name="The Broad Institute Genome Sequencing Center for Infectious Disease"/>
            <person name="Wu L."/>
            <person name="Ma J."/>
        </authorList>
    </citation>
    <scope>NUCLEOTIDE SEQUENCE [LARGE SCALE GENOMIC DNA]</scope>
    <source>
        <strain evidence="8">CECT 7184</strain>
    </source>
</reference>
<dbReference type="EMBL" id="JBHSOZ010000004">
    <property type="protein sequence ID" value="MFC5713280.1"/>
    <property type="molecule type" value="Genomic_DNA"/>
</dbReference>
<dbReference type="Pfam" id="PF06081">
    <property type="entry name" value="ArAE_1"/>
    <property type="match status" value="1"/>
</dbReference>
<dbReference type="PANTHER" id="PTHR30509:SF27">
    <property type="entry name" value="UPF0421 PROTEIN YGAE"/>
    <property type="match status" value="1"/>
</dbReference>
<feature type="transmembrane region" description="Helical" evidence="6">
    <location>
        <begin position="126"/>
        <end position="144"/>
    </location>
</feature>
<keyword evidence="3 6" id="KW-0812">Transmembrane</keyword>
<evidence type="ECO:0000256" key="1">
    <source>
        <dbReference type="ARBA" id="ARBA00004651"/>
    </source>
</evidence>
<dbReference type="PANTHER" id="PTHR30509">
    <property type="entry name" value="P-HYDROXYBENZOIC ACID EFFLUX PUMP SUBUNIT-RELATED"/>
    <property type="match status" value="1"/>
</dbReference>
<dbReference type="RefSeq" id="WP_054636792.1">
    <property type="nucleotide sequence ID" value="NZ_JBHSOZ010000004.1"/>
</dbReference>
<sequence length="359" mass="41670">MKLGARIFKTGLAIVLALYTASWLGLEPAMYGALAATFAIQPSIYRTYQTILDQVQGNIIGAVLAVAFAMTFGHEPVIIGVTVVVAIAILIKLKLDESTIPLALVTIIIIMGNPTDDFIAFAASRFFLIMVGVFAAFIVNLLFIPPKYETRLYRKLVYNTEEVIRWIRLVTRHETNQQSLKKDIPRINENIIKMDNLYLLYKEERTYFTKSKLGKARKIVLFKQMLFTLKKSFMILRTLDKYGNDLQHMPDRLQKLVRDQLDHLTNYHDRILLRYVGKVNTKLTDEMAEEVDEGKESLTDLFMDLYDHHEINRDEWLHILPIVSHIVEYNEQLEHLDRLVESFFNYHTNVNQVEIRDED</sequence>
<evidence type="ECO:0000256" key="6">
    <source>
        <dbReference type="SAM" id="Phobius"/>
    </source>
</evidence>
<evidence type="ECO:0000256" key="4">
    <source>
        <dbReference type="ARBA" id="ARBA00022989"/>
    </source>
</evidence>
<name>A0ABW0YLG6_9BACI</name>
<gene>
    <name evidence="7" type="ORF">ACFPU1_10825</name>
</gene>
<proteinExistence type="predicted"/>
<accession>A0ABW0YLG6</accession>
<protein>
    <submittedName>
        <fullName evidence="7">Aromatic acid exporter family protein</fullName>
    </submittedName>
</protein>
<evidence type="ECO:0000256" key="3">
    <source>
        <dbReference type="ARBA" id="ARBA00022692"/>
    </source>
</evidence>
<evidence type="ECO:0000313" key="7">
    <source>
        <dbReference type="EMBL" id="MFC5713280.1"/>
    </source>
</evidence>
<comment type="subcellular location">
    <subcellularLocation>
        <location evidence="1">Cell membrane</location>
        <topology evidence="1">Multi-pass membrane protein</topology>
    </subcellularLocation>
</comment>
<feature type="transmembrane region" description="Helical" evidence="6">
    <location>
        <begin position="98"/>
        <end position="114"/>
    </location>
</feature>
<evidence type="ECO:0000313" key="8">
    <source>
        <dbReference type="Proteomes" id="UP001596142"/>
    </source>
</evidence>